<name>A0A329UJ13_9FIRM</name>
<keyword evidence="3" id="KW-0378">Hydrolase</keyword>
<dbReference type="PANTHER" id="PTHR47053">
    <property type="entry name" value="MUREIN DD-ENDOPEPTIDASE MEPH-RELATED"/>
    <property type="match status" value="1"/>
</dbReference>
<dbReference type="RefSeq" id="WP_112122219.1">
    <property type="nucleotide sequence ID" value="NZ_PRLF01000046.1"/>
</dbReference>
<dbReference type="Gene3D" id="3.90.1720.10">
    <property type="entry name" value="endopeptidase domain like (from Nostoc punctiforme)"/>
    <property type="match status" value="1"/>
</dbReference>
<protein>
    <submittedName>
        <fullName evidence="9">Peptidase M23</fullName>
    </submittedName>
</protein>
<evidence type="ECO:0000256" key="3">
    <source>
        <dbReference type="ARBA" id="ARBA00022801"/>
    </source>
</evidence>
<comment type="similarity">
    <text evidence="1">Belongs to the peptidase C40 family.</text>
</comment>
<feature type="transmembrane region" description="Helical" evidence="7">
    <location>
        <begin position="172"/>
        <end position="197"/>
    </location>
</feature>
<evidence type="ECO:0000256" key="7">
    <source>
        <dbReference type="SAM" id="Phobius"/>
    </source>
</evidence>
<evidence type="ECO:0000313" key="9">
    <source>
        <dbReference type="EMBL" id="RAW62491.1"/>
    </source>
</evidence>
<evidence type="ECO:0000256" key="4">
    <source>
        <dbReference type="ARBA" id="ARBA00022807"/>
    </source>
</evidence>
<keyword evidence="5" id="KW-0175">Coiled coil</keyword>
<organism evidence="9 10">
    <name type="scientific">Faecalibacterium prausnitzii</name>
    <dbReference type="NCBI Taxonomy" id="853"/>
    <lineage>
        <taxon>Bacteria</taxon>
        <taxon>Bacillati</taxon>
        <taxon>Bacillota</taxon>
        <taxon>Clostridia</taxon>
        <taxon>Eubacteriales</taxon>
        <taxon>Oscillospiraceae</taxon>
        <taxon>Faecalibacterium</taxon>
    </lineage>
</organism>
<comment type="caution">
    <text evidence="9">The sequence shown here is derived from an EMBL/GenBank/DDBJ whole genome shotgun (WGS) entry which is preliminary data.</text>
</comment>
<dbReference type="SUPFAM" id="SSF54001">
    <property type="entry name" value="Cysteine proteinases"/>
    <property type="match status" value="1"/>
</dbReference>
<dbReference type="PROSITE" id="PS51935">
    <property type="entry name" value="NLPC_P60"/>
    <property type="match status" value="1"/>
</dbReference>
<evidence type="ECO:0000259" key="8">
    <source>
        <dbReference type="PROSITE" id="PS51935"/>
    </source>
</evidence>
<feature type="compositionally biased region" description="Basic and acidic residues" evidence="6">
    <location>
        <begin position="41"/>
        <end position="54"/>
    </location>
</feature>
<dbReference type="GO" id="GO:0006508">
    <property type="term" value="P:proteolysis"/>
    <property type="evidence" value="ECO:0007669"/>
    <property type="project" value="UniProtKB-KW"/>
</dbReference>
<proteinExistence type="inferred from homology"/>
<evidence type="ECO:0000256" key="5">
    <source>
        <dbReference type="SAM" id="Coils"/>
    </source>
</evidence>
<feature type="coiled-coil region" evidence="5">
    <location>
        <begin position="209"/>
        <end position="236"/>
    </location>
</feature>
<dbReference type="EMBL" id="PRLF01000046">
    <property type="protein sequence ID" value="RAW62491.1"/>
    <property type="molecule type" value="Genomic_DNA"/>
</dbReference>
<dbReference type="InterPro" id="IPR000064">
    <property type="entry name" value="NLP_P60_dom"/>
</dbReference>
<evidence type="ECO:0000313" key="10">
    <source>
        <dbReference type="Proteomes" id="UP000250550"/>
    </source>
</evidence>
<dbReference type="NCBIfam" id="NF045974">
    <property type="entry name" value="conju_CD1108"/>
    <property type="match status" value="1"/>
</dbReference>
<evidence type="ECO:0000256" key="6">
    <source>
        <dbReference type="SAM" id="MobiDB-lite"/>
    </source>
</evidence>
<keyword evidence="7" id="KW-1133">Transmembrane helix</keyword>
<feature type="compositionally biased region" description="Basic residues" evidence="6">
    <location>
        <begin position="56"/>
        <end position="74"/>
    </location>
</feature>
<feature type="region of interest" description="Disordered" evidence="6">
    <location>
        <begin position="40"/>
        <end position="100"/>
    </location>
</feature>
<evidence type="ECO:0000256" key="2">
    <source>
        <dbReference type="ARBA" id="ARBA00022670"/>
    </source>
</evidence>
<dbReference type="PANTHER" id="PTHR47053:SF1">
    <property type="entry name" value="MUREIN DD-ENDOPEPTIDASE MEPH-RELATED"/>
    <property type="match status" value="1"/>
</dbReference>
<keyword evidence="7" id="KW-0472">Membrane</keyword>
<dbReference type="AlphaFoldDB" id="A0A329UJ13"/>
<dbReference type="Pfam" id="PF00877">
    <property type="entry name" value="NLPC_P60"/>
    <property type="match status" value="1"/>
</dbReference>
<feature type="domain" description="NlpC/P60" evidence="8">
    <location>
        <begin position="393"/>
        <end position="516"/>
    </location>
</feature>
<keyword evidence="4" id="KW-0788">Thiol protease</keyword>
<accession>A0A329UJ13</accession>
<evidence type="ECO:0000256" key="1">
    <source>
        <dbReference type="ARBA" id="ARBA00007074"/>
    </source>
</evidence>
<keyword evidence="2" id="KW-0645">Protease</keyword>
<keyword evidence="7" id="KW-0812">Transmembrane</keyword>
<dbReference type="Proteomes" id="UP000250550">
    <property type="component" value="Unassembled WGS sequence"/>
</dbReference>
<dbReference type="InterPro" id="IPR051202">
    <property type="entry name" value="Peptidase_C40"/>
</dbReference>
<reference evidence="9 10" key="1">
    <citation type="submission" date="2018-02" db="EMBL/GenBank/DDBJ databases">
        <title>Complete genome sequencing of Faecalibacterium prausnitzii strains isolated from the human gut.</title>
        <authorList>
            <person name="Fitzgerald B.C."/>
            <person name="Shkoporov A.N."/>
            <person name="Ross P.R."/>
            <person name="Hill C."/>
        </authorList>
    </citation>
    <scope>NUCLEOTIDE SEQUENCE [LARGE SCALE GENOMIC DNA]</scope>
    <source>
        <strain evidence="9 10">APC924/119</strain>
    </source>
</reference>
<sequence>ASRMTKQQKRAMYAAAAARSAVHREIDQYEDDNVGMQALSEGEKAAETAHDISKSRYARKLKKKAKMQGKKGAKTAKSSPQKPTAAQDAGASCTGEGGSNWLSRWRQKQDIRQSYYAAAHSGTAAQTAGGKAVSNGTTAAKSGMEQVIDKGRSVVSTAVNGIANFAKSNAHVLLIVGVFLLLLMLVMSAFSSCSILFSGTTQVSGQTIYTAEDRDIRGAETDYKKLEKELDKKIKRTPTDHPGYDEYRYHLDAIEHDPWQLTSFLTTLYDDYTRSEVQAKLKETFAKQYKLTTWVEVQTRYRTVVMIDIFTGIPYTVQVPYEYRIFHTKLVNKGLEVVIREELNNDQWKRYEIFQDTLGGRPYLFNGGLPPGGSDGSGTPGIDYQVPAEALTDEEFAAIYKEAQKYVGTPYVWGGSTPETGFDCSGYVCWVYNQNGYDVGRTTANGLWQKSQHISEAEAKPGDLVFFEGTYDTPGKSHVGIYLGNGMMVSAGDPIKYADIHSSYWQKYLSGFGRLSK</sequence>
<feature type="non-terminal residue" evidence="9">
    <location>
        <position position="1"/>
    </location>
</feature>
<dbReference type="InterPro" id="IPR038765">
    <property type="entry name" value="Papain-like_cys_pep_sf"/>
</dbReference>
<gene>
    <name evidence="9" type="ORF">C4N21_14610</name>
</gene>
<dbReference type="GO" id="GO:0008234">
    <property type="term" value="F:cysteine-type peptidase activity"/>
    <property type="evidence" value="ECO:0007669"/>
    <property type="project" value="UniProtKB-KW"/>
</dbReference>